<feature type="region of interest" description="Disordered" evidence="1">
    <location>
        <begin position="50"/>
        <end position="144"/>
    </location>
</feature>
<dbReference type="AlphaFoldDB" id="A0A8X6WXM5"/>
<feature type="region of interest" description="Disordered" evidence="1">
    <location>
        <begin position="162"/>
        <end position="185"/>
    </location>
</feature>
<keyword evidence="3" id="KW-1185">Reference proteome</keyword>
<gene>
    <name evidence="2" type="ORF">TNIN_364221</name>
</gene>
<organism evidence="2 3">
    <name type="scientific">Trichonephila inaurata madagascariensis</name>
    <dbReference type="NCBI Taxonomy" id="2747483"/>
    <lineage>
        <taxon>Eukaryota</taxon>
        <taxon>Metazoa</taxon>
        <taxon>Ecdysozoa</taxon>
        <taxon>Arthropoda</taxon>
        <taxon>Chelicerata</taxon>
        <taxon>Arachnida</taxon>
        <taxon>Araneae</taxon>
        <taxon>Araneomorphae</taxon>
        <taxon>Entelegynae</taxon>
        <taxon>Araneoidea</taxon>
        <taxon>Nephilidae</taxon>
        <taxon>Trichonephila</taxon>
        <taxon>Trichonephila inaurata</taxon>
    </lineage>
</organism>
<proteinExistence type="predicted"/>
<dbReference type="EMBL" id="BMAV01003549">
    <property type="protein sequence ID" value="GFY43237.1"/>
    <property type="molecule type" value="Genomic_DNA"/>
</dbReference>
<evidence type="ECO:0000256" key="1">
    <source>
        <dbReference type="SAM" id="MobiDB-lite"/>
    </source>
</evidence>
<dbReference type="Proteomes" id="UP000886998">
    <property type="component" value="Unassembled WGS sequence"/>
</dbReference>
<name>A0A8X6WXM5_9ARAC</name>
<feature type="compositionally biased region" description="Basic and acidic residues" evidence="1">
    <location>
        <begin position="171"/>
        <end position="185"/>
    </location>
</feature>
<protein>
    <submittedName>
        <fullName evidence="2">Uncharacterized protein</fullName>
    </submittedName>
</protein>
<comment type="caution">
    <text evidence="2">The sequence shown here is derived from an EMBL/GenBank/DDBJ whole genome shotgun (WGS) entry which is preliminary data.</text>
</comment>
<accession>A0A8X6WXM5</accession>
<evidence type="ECO:0000313" key="2">
    <source>
        <dbReference type="EMBL" id="GFY43237.1"/>
    </source>
</evidence>
<evidence type="ECO:0000313" key="3">
    <source>
        <dbReference type="Proteomes" id="UP000886998"/>
    </source>
</evidence>
<sequence>MQDPSGPVRSFAFYWRLSPPGPRSPRGAVASLGRYPSPIECALGRRTEWAAWGGPGRGGPTRPTFPPLREDPVASVTATDEVLPAPAGYHPFRPTRHAPPRRGPWSNYRAPTRPSVSGWEGGRRSPPPWRDTTHLGTPRDALSGGFRLAPFSPLSWGHRFFFPGNGRRGRKDPLRGEKKARGAPS</sequence>
<reference evidence="2" key="1">
    <citation type="submission" date="2020-08" db="EMBL/GenBank/DDBJ databases">
        <title>Multicomponent nature underlies the extraordinary mechanical properties of spider dragline silk.</title>
        <authorList>
            <person name="Kono N."/>
            <person name="Nakamura H."/>
            <person name="Mori M."/>
            <person name="Yoshida Y."/>
            <person name="Ohtoshi R."/>
            <person name="Malay A.D."/>
            <person name="Moran D.A.P."/>
            <person name="Tomita M."/>
            <person name="Numata K."/>
            <person name="Arakawa K."/>
        </authorList>
    </citation>
    <scope>NUCLEOTIDE SEQUENCE</scope>
</reference>